<proteinExistence type="predicted"/>
<gene>
    <name evidence="2" type="ORF">F6W96_15590</name>
</gene>
<evidence type="ECO:0000313" key="2">
    <source>
        <dbReference type="EMBL" id="QIS19492.1"/>
    </source>
</evidence>
<organism evidence="2 3">
    <name type="scientific">Nocardia terpenica</name>
    <dbReference type="NCBI Taxonomy" id="455432"/>
    <lineage>
        <taxon>Bacteria</taxon>
        <taxon>Bacillati</taxon>
        <taxon>Actinomycetota</taxon>
        <taxon>Actinomycetes</taxon>
        <taxon>Mycobacteriales</taxon>
        <taxon>Nocardiaceae</taxon>
        <taxon>Nocardia</taxon>
    </lineage>
</organism>
<name>A0A6G9Z1Y8_9NOCA</name>
<feature type="compositionally biased region" description="Basic residues" evidence="1">
    <location>
        <begin position="69"/>
        <end position="89"/>
    </location>
</feature>
<feature type="region of interest" description="Disordered" evidence="1">
    <location>
        <begin position="58"/>
        <end position="89"/>
    </location>
</feature>
<sequence length="89" mass="9960">MREIHTPEFLHRVDAVFGLAVRVTPGLLDATALTLTLAGYPEAAIALRLAAVLTRTAAGQLTAPPRARSAPRRTARRSRRTRRQRRRHR</sequence>
<evidence type="ECO:0000313" key="3">
    <source>
        <dbReference type="Proteomes" id="UP000500953"/>
    </source>
</evidence>
<evidence type="ECO:0000256" key="1">
    <source>
        <dbReference type="SAM" id="MobiDB-lite"/>
    </source>
</evidence>
<accession>A0A6G9Z1Y8</accession>
<feature type="compositionally biased region" description="Low complexity" evidence="1">
    <location>
        <begin position="58"/>
        <end position="68"/>
    </location>
</feature>
<protein>
    <submittedName>
        <fullName evidence="2">Uncharacterized protein</fullName>
    </submittedName>
</protein>
<reference evidence="2 3" key="1">
    <citation type="journal article" date="2019" name="ACS Chem. Biol.">
        <title>Identification and Mobilization of a Cryptic Antibiotic Biosynthesis Gene Locus from a Human-Pathogenic Nocardia Isolate.</title>
        <authorList>
            <person name="Herisse M."/>
            <person name="Ishida K."/>
            <person name="Porter J.L."/>
            <person name="Howden B."/>
            <person name="Hertweck C."/>
            <person name="Stinear T.P."/>
            <person name="Pidot S.J."/>
        </authorList>
    </citation>
    <scope>NUCLEOTIDE SEQUENCE [LARGE SCALE GENOMIC DNA]</scope>
    <source>
        <strain evidence="2 3">AUSMDU00012715</strain>
    </source>
</reference>
<dbReference type="Proteomes" id="UP000500953">
    <property type="component" value="Chromosome"/>
</dbReference>
<dbReference type="EMBL" id="CP046173">
    <property type="protein sequence ID" value="QIS19492.1"/>
    <property type="molecule type" value="Genomic_DNA"/>
</dbReference>
<dbReference type="AlphaFoldDB" id="A0A6G9Z1Y8"/>
<dbReference type="RefSeq" id="WP_167486778.1">
    <property type="nucleotide sequence ID" value="NZ_CP046173.1"/>
</dbReference>